<dbReference type="Proteomes" id="UP000215005">
    <property type="component" value="Chromosome"/>
</dbReference>
<evidence type="ECO:0000313" key="3">
    <source>
        <dbReference type="Proteomes" id="UP000215005"/>
    </source>
</evidence>
<feature type="domain" description="Transposase IS66 central" evidence="1">
    <location>
        <begin position="22"/>
        <end position="109"/>
    </location>
</feature>
<dbReference type="RefSeq" id="WP_017621781.1">
    <property type="nucleotide sequence ID" value="NZ_ANBG01000444.1"/>
</dbReference>
<dbReference type="OrthoDB" id="3638270at2"/>
<evidence type="ECO:0000259" key="1">
    <source>
        <dbReference type="Pfam" id="PF03050"/>
    </source>
</evidence>
<keyword evidence="3" id="KW-1185">Reference proteome</keyword>
<dbReference type="AlphaFoldDB" id="A0A223S7F5"/>
<dbReference type="PANTHER" id="PTHR33678:SF1">
    <property type="entry name" value="BLL1576 PROTEIN"/>
    <property type="match status" value="1"/>
</dbReference>
<name>A0A223S7F5_9ACTN</name>
<gene>
    <name evidence="2" type="ORF">CDO52_15790</name>
</gene>
<dbReference type="InterPro" id="IPR004291">
    <property type="entry name" value="Transposase_IS66_central"/>
</dbReference>
<dbReference type="PANTHER" id="PTHR33678">
    <property type="entry name" value="BLL1576 PROTEIN"/>
    <property type="match status" value="1"/>
</dbReference>
<sequence>MEFDPAHADWSAHMKDVLIAARDRAQGRTALTGAELAEVHRRYARIIAFAKAGQPHALIRRLDGRREDYLRFAADFAVPFTSNGAERDLRMVKPQVKVSGAWRTLTGARYSCRIRSFIYTVRKQGHTVLAKLTELFAGNVW</sequence>
<proteinExistence type="predicted"/>
<dbReference type="Pfam" id="PF03050">
    <property type="entry name" value="DDE_Tnp_IS66"/>
    <property type="match status" value="1"/>
</dbReference>
<organism evidence="2 3">
    <name type="scientific">Nocardiopsis gilva YIM 90087</name>
    <dbReference type="NCBI Taxonomy" id="1235441"/>
    <lineage>
        <taxon>Bacteria</taxon>
        <taxon>Bacillati</taxon>
        <taxon>Actinomycetota</taxon>
        <taxon>Actinomycetes</taxon>
        <taxon>Streptosporangiales</taxon>
        <taxon>Nocardiopsidaceae</taxon>
        <taxon>Nocardiopsis</taxon>
    </lineage>
</organism>
<dbReference type="KEGG" id="ngv:CDO52_15790"/>
<reference evidence="2 3" key="1">
    <citation type="submission" date="2017-08" db="EMBL/GenBank/DDBJ databases">
        <title>The complete genome sequence of Nocardiopsis gilva YIM 90087.</title>
        <authorList>
            <person name="Yin M."/>
            <person name="Tang S."/>
        </authorList>
    </citation>
    <scope>NUCLEOTIDE SEQUENCE [LARGE SCALE GENOMIC DNA]</scope>
    <source>
        <strain evidence="2 3">YIM 90087</strain>
    </source>
</reference>
<evidence type="ECO:0000313" key="2">
    <source>
        <dbReference type="EMBL" id="ASU84057.1"/>
    </source>
</evidence>
<dbReference type="EMBL" id="CP022753">
    <property type="protein sequence ID" value="ASU84057.1"/>
    <property type="molecule type" value="Genomic_DNA"/>
</dbReference>
<protein>
    <recommendedName>
        <fullName evidence="1">Transposase IS66 central domain-containing protein</fullName>
    </recommendedName>
</protein>
<dbReference type="InterPro" id="IPR052344">
    <property type="entry name" value="Transposase-related"/>
</dbReference>
<accession>A0A223S7F5</accession>